<dbReference type="EMBL" id="CAJHUC010001275">
    <property type="protein sequence ID" value="CAD7700475.1"/>
    <property type="molecule type" value="Genomic_DNA"/>
</dbReference>
<sequence length="186" mass="20564">MGPQDVCVAAGISLELSPLVQTPGNPVAREKMYEKMRKAGVAVITVDEMLASQAKGIPVLDVRPKNEYEKGHIPDSVNIPLYDLITGWQPYKIARRGGHLIFGSIDGTEFQEDFLDECVKQLDREMGVTVVCNMGATLEEDATTFSGRATRSLMAAHELVCQDFKNVSILQKGVYDYITPERELSK</sequence>
<dbReference type="InterPro" id="IPR001763">
    <property type="entry name" value="Rhodanese-like_dom"/>
</dbReference>
<dbReference type="AlphaFoldDB" id="A0A8S1IZ68"/>
<dbReference type="InterPro" id="IPR036873">
    <property type="entry name" value="Rhodanese-like_dom_sf"/>
</dbReference>
<keyword evidence="3" id="KW-1185">Reference proteome</keyword>
<dbReference type="Gene3D" id="3.40.250.10">
    <property type="entry name" value="Rhodanese-like domain"/>
    <property type="match status" value="1"/>
</dbReference>
<dbReference type="Proteomes" id="UP000708148">
    <property type="component" value="Unassembled WGS sequence"/>
</dbReference>
<accession>A0A8S1IZ68</accession>
<protein>
    <recommendedName>
        <fullName evidence="1">Rhodanese domain-containing protein</fullName>
    </recommendedName>
</protein>
<dbReference type="PANTHER" id="PTHR44920:SF2">
    <property type="entry name" value="RHODANESE DOMAIN-CONTAINING PROTEIN"/>
    <property type="match status" value="1"/>
</dbReference>
<evidence type="ECO:0000259" key="1">
    <source>
        <dbReference type="PROSITE" id="PS50206"/>
    </source>
</evidence>
<dbReference type="InterPro" id="IPR043186">
    <property type="entry name" value="Str14"/>
</dbReference>
<feature type="domain" description="Rhodanese" evidence="1">
    <location>
        <begin position="53"/>
        <end position="186"/>
    </location>
</feature>
<evidence type="ECO:0000313" key="3">
    <source>
        <dbReference type="Proteomes" id="UP000708148"/>
    </source>
</evidence>
<dbReference type="OrthoDB" id="496335at2759"/>
<proteinExistence type="predicted"/>
<organism evidence="2 3">
    <name type="scientific">Ostreobium quekettii</name>
    <dbReference type="NCBI Taxonomy" id="121088"/>
    <lineage>
        <taxon>Eukaryota</taxon>
        <taxon>Viridiplantae</taxon>
        <taxon>Chlorophyta</taxon>
        <taxon>core chlorophytes</taxon>
        <taxon>Ulvophyceae</taxon>
        <taxon>TCBD clade</taxon>
        <taxon>Bryopsidales</taxon>
        <taxon>Ostreobineae</taxon>
        <taxon>Ostreobiaceae</taxon>
        <taxon>Ostreobium</taxon>
    </lineage>
</organism>
<dbReference type="GO" id="GO:0009507">
    <property type="term" value="C:chloroplast"/>
    <property type="evidence" value="ECO:0007669"/>
    <property type="project" value="TreeGrafter"/>
</dbReference>
<dbReference type="Pfam" id="PF00581">
    <property type="entry name" value="Rhodanese"/>
    <property type="match status" value="1"/>
</dbReference>
<gene>
    <name evidence="2" type="ORF">OSTQU699_LOCUS5834</name>
</gene>
<comment type="caution">
    <text evidence="2">The sequence shown here is derived from an EMBL/GenBank/DDBJ whole genome shotgun (WGS) entry which is preliminary data.</text>
</comment>
<name>A0A8S1IZ68_9CHLO</name>
<dbReference type="CDD" id="cd00158">
    <property type="entry name" value="RHOD"/>
    <property type="match status" value="1"/>
</dbReference>
<dbReference type="PROSITE" id="PS50206">
    <property type="entry name" value="RHODANESE_3"/>
    <property type="match status" value="1"/>
</dbReference>
<dbReference type="SMART" id="SM00450">
    <property type="entry name" value="RHOD"/>
    <property type="match status" value="1"/>
</dbReference>
<reference evidence="2" key="1">
    <citation type="submission" date="2020-12" db="EMBL/GenBank/DDBJ databases">
        <authorList>
            <person name="Iha C."/>
        </authorList>
    </citation>
    <scope>NUCLEOTIDE SEQUENCE</scope>
</reference>
<dbReference type="PANTHER" id="PTHR44920">
    <property type="entry name" value="RHODANESE-LIKE DOMAIN-CONTAINING PROTEIN 14, CHLOROPLASTIC-RELATED"/>
    <property type="match status" value="1"/>
</dbReference>
<dbReference type="SUPFAM" id="SSF52821">
    <property type="entry name" value="Rhodanese/Cell cycle control phosphatase"/>
    <property type="match status" value="1"/>
</dbReference>
<evidence type="ECO:0000313" key="2">
    <source>
        <dbReference type="EMBL" id="CAD7700475.1"/>
    </source>
</evidence>